<name>A0ABT1QR68_9GAMM</name>
<dbReference type="InterPro" id="IPR010664">
    <property type="entry name" value="LipoPS_assembly_LptC-rel"/>
</dbReference>
<gene>
    <name evidence="7" type="primary">lptC</name>
    <name evidence="7" type="ORF">NM961_08735</name>
</gene>
<keyword evidence="8" id="KW-1185">Reference proteome</keyword>
<dbReference type="InterPro" id="IPR026265">
    <property type="entry name" value="LptC"/>
</dbReference>
<feature type="transmembrane region" description="Helical" evidence="6">
    <location>
        <begin position="6"/>
        <end position="26"/>
    </location>
</feature>
<keyword evidence="2" id="KW-0997">Cell inner membrane</keyword>
<dbReference type="PANTHER" id="PTHR37481">
    <property type="entry name" value="LIPOPOLYSACCHARIDE EXPORT SYSTEM PROTEIN LPTC"/>
    <property type="match status" value="1"/>
</dbReference>
<accession>A0ABT1QR68</accession>
<evidence type="ECO:0000313" key="8">
    <source>
        <dbReference type="Proteomes" id="UP001165498"/>
    </source>
</evidence>
<evidence type="ECO:0000256" key="1">
    <source>
        <dbReference type="ARBA" id="ARBA00022475"/>
    </source>
</evidence>
<evidence type="ECO:0000313" key="7">
    <source>
        <dbReference type="EMBL" id="MCQ4164795.1"/>
    </source>
</evidence>
<organism evidence="7 8">
    <name type="scientific">Tahibacter harae</name>
    <dbReference type="NCBI Taxonomy" id="2963937"/>
    <lineage>
        <taxon>Bacteria</taxon>
        <taxon>Pseudomonadati</taxon>
        <taxon>Pseudomonadota</taxon>
        <taxon>Gammaproteobacteria</taxon>
        <taxon>Lysobacterales</taxon>
        <taxon>Rhodanobacteraceae</taxon>
        <taxon>Tahibacter</taxon>
    </lineage>
</organism>
<dbReference type="EMBL" id="JANFQO010000006">
    <property type="protein sequence ID" value="MCQ4164795.1"/>
    <property type="molecule type" value="Genomic_DNA"/>
</dbReference>
<dbReference type="RefSeq" id="WP_255913731.1">
    <property type="nucleotide sequence ID" value="NZ_JANFQO010000006.1"/>
</dbReference>
<reference evidence="7" key="1">
    <citation type="submission" date="2022-07" db="EMBL/GenBank/DDBJ databases">
        <title>Tahibacter sp., a new gammaproteobacterium isolated from the silt sample collected at pig farm.</title>
        <authorList>
            <person name="Chen H."/>
        </authorList>
    </citation>
    <scope>NUCLEOTIDE SEQUENCE</scope>
    <source>
        <strain evidence="7">P2K</strain>
    </source>
</reference>
<dbReference type="InterPro" id="IPR052363">
    <property type="entry name" value="LPS_export_LptC"/>
</dbReference>
<dbReference type="Pfam" id="PF06835">
    <property type="entry name" value="LptC"/>
    <property type="match status" value="1"/>
</dbReference>
<dbReference type="Proteomes" id="UP001165498">
    <property type="component" value="Unassembled WGS sequence"/>
</dbReference>
<protein>
    <submittedName>
        <fullName evidence="7">LPS export ABC transporter periplasmic protein LptC</fullName>
    </submittedName>
</protein>
<evidence type="ECO:0000256" key="4">
    <source>
        <dbReference type="ARBA" id="ARBA00022989"/>
    </source>
</evidence>
<evidence type="ECO:0000256" key="2">
    <source>
        <dbReference type="ARBA" id="ARBA00022519"/>
    </source>
</evidence>
<evidence type="ECO:0000256" key="5">
    <source>
        <dbReference type="ARBA" id="ARBA00023136"/>
    </source>
</evidence>
<dbReference type="Gene3D" id="2.60.450.10">
    <property type="entry name" value="Lipopolysaccharide (LPS) transport protein A like domain"/>
    <property type="match status" value="1"/>
</dbReference>
<dbReference type="PANTHER" id="PTHR37481:SF1">
    <property type="entry name" value="LIPOPOLYSACCHARIDE EXPORT SYSTEM PROTEIN LPTC"/>
    <property type="match status" value="1"/>
</dbReference>
<proteinExistence type="predicted"/>
<keyword evidence="1" id="KW-1003">Cell membrane</keyword>
<keyword evidence="3 6" id="KW-0812">Transmembrane</keyword>
<sequence>MGERRVSLIVVLALAAGLTWTLLWLLRPPEEEPAFVGPPRSNYTLDNFTLNALDEQGKLSFTVSAPALARRNDDGSLWVETPDFLIAAAKGQPWKGKSDSAFVNKAGSHLLLAGAVEMQRDASPEAAEARVVTQNLDVYPDENRLQTAAPATITQPGSILRGTGMKADLNTHQLELLADVHASFARQRKP</sequence>
<evidence type="ECO:0000256" key="3">
    <source>
        <dbReference type="ARBA" id="ARBA00022692"/>
    </source>
</evidence>
<dbReference type="NCBIfam" id="TIGR04409">
    <property type="entry name" value="LptC_YrbK"/>
    <property type="match status" value="1"/>
</dbReference>
<keyword evidence="4 6" id="KW-1133">Transmembrane helix</keyword>
<keyword evidence="5 6" id="KW-0472">Membrane</keyword>
<evidence type="ECO:0000256" key="6">
    <source>
        <dbReference type="SAM" id="Phobius"/>
    </source>
</evidence>
<comment type="caution">
    <text evidence="7">The sequence shown here is derived from an EMBL/GenBank/DDBJ whole genome shotgun (WGS) entry which is preliminary data.</text>
</comment>